<reference evidence="3 4" key="1">
    <citation type="submission" date="2016-10" db="EMBL/GenBank/DDBJ databases">
        <authorList>
            <person name="de Groot N.N."/>
        </authorList>
    </citation>
    <scope>NUCLEOTIDE SEQUENCE [LARGE SCALE GENOMIC DNA]</scope>
    <source>
        <strain evidence="3 4">DSM 21001</strain>
    </source>
</reference>
<dbReference type="Proteomes" id="UP000199024">
    <property type="component" value="Unassembled WGS sequence"/>
</dbReference>
<accession>A0A1I6MDM3</accession>
<protein>
    <submittedName>
        <fullName evidence="3">Disulphide bond corrector protein DsbC</fullName>
    </submittedName>
</protein>
<sequence>MITKTTMKPRKATILRILIGAAIGAPACVTVAQAQGPVQPVQWSAATKPAGTVARGGKLSIELSASVQTGWHVYGFTESPGGPIPLKIAIDDNPVLLGAGAISGTAPVKKHDAAFDLDIESYTGVFTLRVPVQVKEHSASGKQDVSVAVRFQACSDRTCLPPKTVHVPVPVEVVAGN</sequence>
<dbReference type="STRING" id="474950.SAMN05421771_2407"/>
<gene>
    <name evidence="3" type="ORF">SAMN05421771_2407</name>
</gene>
<dbReference type="EMBL" id="FOZL01000001">
    <property type="protein sequence ID" value="SFS13850.1"/>
    <property type="molecule type" value="Genomic_DNA"/>
</dbReference>
<name>A0A1I6MDM3_9BACT</name>
<evidence type="ECO:0000259" key="2">
    <source>
        <dbReference type="Pfam" id="PF11412"/>
    </source>
</evidence>
<feature type="chain" id="PRO_5011774137" evidence="1">
    <location>
        <begin position="28"/>
        <end position="177"/>
    </location>
</feature>
<dbReference type="RefSeq" id="WP_175528995.1">
    <property type="nucleotide sequence ID" value="NZ_FOZL01000001.1"/>
</dbReference>
<keyword evidence="4" id="KW-1185">Reference proteome</keyword>
<dbReference type="InterPro" id="IPR036929">
    <property type="entry name" value="DsbDN_sf"/>
</dbReference>
<organism evidence="3 4">
    <name type="scientific">Granulicella pectinivorans</name>
    <dbReference type="NCBI Taxonomy" id="474950"/>
    <lineage>
        <taxon>Bacteria</taxon>
        <taxon>Pseudomonadati</taxon>
        <taxon>Acidobacteriota</taxon>
        <taxon>Terriglobia</taxon>
        <taxon>Terriglobales</taxon>
        <taxon>Acidobacteriaceae</taxon>
        <taxon>Granulicella</taxon>
    </lineage>
</organism>
<proteinExistence type="predicted"/>
<keyword evidence="1" id="KW-0732">Signal</keyword>
<dbReference type="Pfam" id="PF11412">
    <property type="entry name" value="DsbD_N"/>
    <property type="match status" value="1"/>
</dbReference>
<dbReference type="AlphaFoldDB" id="A0A1I6MDM3"/>
<feature type="signal peptide" evidence="1">
    <location>
        <begin position="1"/>
        <end position="27"/>
    </location>
</feature>
<evidence type="ECO:0000313" key="3">
    <source>
        <dbReference type="EMBL" id="SFS13850.1"/>
    </source>
</evidence>
<dbReference type="Gene3D" id="2.60.40.1250">
    <property type="entry name" value="Thiol:disulfide interchange protein DsbD, N-terminal domain"/>
    <property type="match status" value="1"/>
</dbReference>
<dbReference type="InterPro" id="IPR028250">
    <property type="entry name" value="DsbDN"/>
</dbReference>
<feature type="domain" description="Thiol:disulfide interchange protein DsbD N-terminal" evidence="2">
    <location>
        <begin position="55"/>
        <end position="165"/>
    </location>
</feature>
<evidence type="ECO:0000313" key="4">
    <source>
        <dbReference type="Proteomes" id="UP000199024"/>
    </source>
</evidence>
<evidence type="ECO:0000256" key="1">
    <source>
        <dbReference type="SAM" id="SignalP"/>
    </source>
</evidence>